<evidence type="ECO:0000256" key="2">
    <source>
        <dbReference type="ARBA" id="ARBA00011050"/>
    </source>
</evidence>
<evidence type="ECO:0000259" key="10">
    <source>
        <dbReference type="PROSITE" id="PS50016"/>
    </source>
</evidence>
<feature type="compositionally biased region" description="Polar residues" evidence="9">
    <location>
        <begin position="1006"/>
        <end position="1021"/>
    </location>
</feature>
<comment type="similarity">
    <text evidence="2">Belongs to the BYE1 family.</text>
</comment>
<dbReference type="GO" id="GO:0000977">
    <property type="term" value="F:RNA polymerase II transcription regulatory region sequence-specific DNA binding"/>
    <property type="evidence" value="ECO:0007669"/>
    <property type="project" value="TreeGrafter"/>
</dbReference>
<dbReference type="CDD" id="cd21538">
    <property type="entry name" value="SPOC_TFIIS"/>
    <property type="match status" value="1"/>
</dbReference>
<reference evidence="12" key="1">
    <citation type="journal article" date="2021" name="Genome Biol. Evol.">
        <title>The assembled and annotated genome of the fairy-ring fungus Marasmius oreades.</title>
        <authorList>
            <person name="Hiltunen M."/>
            <person name="Ament-Velasquez S.L."/>
            <person name="Johannesson H."/>
        </authorList>
    </citation>
    <scope>NUCLEOTIDE SEQUENCE</scope>
    <source>
        <strain evidence="12">03SP1</strain>
    </source>
</reference>
<feature type="compositionally biased region" description="Polar residues" evidence="9">
    <location>
        <begin position="1070"/>
        <end position="1082"/>
    </location>
</feature>
<feature type="compositionally biased region" description="Basic and acidic residues" evidence="9">
    <location>
        <begin position="1050"/>
        <end position="1059"/>
    </location>
</feature>
<dbReference type="InterPro" id="IPR003618">
    <property type="entry name" value="TFIIS_cen_dom"/>
</dbReference>
<dbReference type="RefSeq" id="XP_043010155.1">
    <property type="nucleotide sequence ID" value="XM_043152070.1"/>
</dbReference>
<dbReference type="InterPro" id="IPR012921">
    <property type="entry name" value="SPOC_C"/>
</dbReference>
<dbReference type="SMART" id="SM00510">
    <property type="entry name" value="TFS2M"/>
    <property type="match status" value="1"/>
</dbReference>
<feature type="coiled-coil region" evidence="8">
    <location>
        <begin position="420"/>
        <end position="447"/>
    </location>
</feature>
<dbReference type="Pfam" id="PF07500">
    <property type="entry name" value="TFIIS_M"/>
    <property type="match status" value="1"/>
</dbReference>
<feature type="region of interest" description="Disordered" evidence="9">
    <location>
        <begin position="956"/>
        <end position="1082"/>
    </location>
</feature>
<feature type="compositionally biased region" description="Basic and acidic residues" evidence="9">
    <location>
        <begin position="54"/>
        <end position="76"/>
    </location>
</feature>
<dbReference type="GO" id="GO:0031564">
    <property type="term" value="P:transcription antitermination"/>
    <property type="evidence" value="ECO:0007669"/>
    <property type="project" value="TreeGrafter"/>
</dbReference>
<dbReference type="InterPro" id="IPR001965">
    <property type="entry name" value="Znf_PHD"/>
</dbReference>
<evidence type="ECO:0000256" key="8">
    <source>
        <dbReference type="SAM" id="Coils"/>
    </source>
</evidence>
<dbReference type="InterPro" id="IPR019787">
    <property type="entry name" value="Znf_PHD-finger"/>
</dbReference>
<evidence type="ECO:0000256" key="4">
    <source>
        <dbReference type="ARBA" id="ARBA00022723"/>
    </source>
</evidence>
<evidence type="ECO:0000256" key="5">
    <source>
        <dbReference type="ARBA" id="ARBA00022771"/>
    </source>
</evidence>
<dbReference type="PROSITE" id="PS50016">
    <property type="entry name" value="ZF_PHD_2"/>
    <property type="match status" value="1"/>
</dbReference>
<dbReference type="Proteomes" id="UP001049176">
    <property type="component" value="Chromosome 4"/>
</dbReference>
<dbReference type="InterPro" id="IPR013083">
    <property type="entry name" value="Znf_RING/FYVE/PHD"/>
</dbReference>
<dbReference type="InterPro" id="IPR036575">
    <property type="entry name" value="TFIIS_cen_dom_sf"/>
</dbReference>
<dbReference type="PROSITE" id="PS01359">
    <property type="entry name" value="ZF_PHD_1"/>
    <property type="match status" value="1"/>
</dbReference>
<organism evidence="12 13">
    <name type="scientific">Marasmius oreades</name>
    <name type="common">fairy-ring Marasmius</name>
    <dbReference type="NCBI Taxonomy" id="181124"/>
    <lineage>
        <taxon>Eukaryota</taxon>
        <taxon>Fungi</taxon>
        <taxon>Dikarya</taxon>
        <taxon>Basidiomycota</taxon>
        <taxon>Agaricomycotina</taxon>
        <taxon>Agaricomycetes</taxon>
        <taxon>Agaricomycetidae</taxon>
        <taxon>Agaricales</taxon>
        <taxon>Marasmiineae</taxon>
        <taxon>Marasmiaceae</taxon>
        <taxon>Marasmius</taxon>
    </lineage>
</organism>
<dbReference type="PANTHER" id="PTHR11477:SF11">
    <property type="entry name" value="TRANSCRIPTION FACTOR BYE1"/>
    <property type="match status" value="1"/>
</dbReference>
<dbReference type="GO" id="GO:0005634">
    <property type="term" value="C:nucleus"/>
    <property type="evidence" value="ECO:0007669"/>
    <property type="project" value="TreeGrafter"/>
</dbReference>
<dbReference type="Gene3D" id="3.30.40.10">
    <property type="entry name" value="Zinc/RING finger domain, C3HC4 (zinc finger)"/>
    <property type="match status" value="1"/>
</dbReference>
<feature type="region of interest" description="Disordered" evidence="9">
    <location>
        <begin position="178"/>
        <end position="292"/>
    </location>
</feature>
<keyword evidence="8" id="KW-0175">Coiled coil</keyword>
<gene>
    <name evidence="12" type="ORF">E1B28_007343</name>
</gene>
<evidence type="ECO:0000256" key="7">
    <source>
        <dbReference type="PROSITE-ProRule" id="PRU00146"/>
    </source>
</evidence>
<feature type="compositionally biased region" description="Low complexity" evidence="9">
    <location>
        <begin position="14"/>
        <end position="26"/>
    </location>
</feature>
<dbReference type="GO" id="GO:0006368">
    <property type="term" value="P:transcription elongation by RNA polymerase II"/>
    <property type="evidence" value="ECO:0007669"/>
    <property type="project" value="TreeGrafter"/>
</dbReference>
<dbReference type="InterPro" id="IPR019786">
    <property type="entry name" value="Zinc_finger_PHD-type_CS"/>
</dbReference>
<evidence type="ECO:0000256" key="9">
    <source>
        <dbReference type="SAM" id="MobiDB-lite"/>
    </source>
</evidence>
<dbReference type="GeneID" id="66076419"/>
<evidence type="ECO:0000256" key="1">
    <source>
        <dbReference type="ARBA" id="ARBA00002311"/>
    </source>
</evidence>
<dbReference type="KEGG" id="more:E1B28_007343"/>
<evidence type="ECO:0000313" key="13">
    <source>
        <dbReference type="Proteomes" id="UP001049176"/>
    </source>
</evidence>
<dbReference type="SUPFAM" id="SSF57903">
    <property type="entry name" value="FYVE/PHD zinc finger"/>
    <property type="match status" value="1"/>
</dbReference>
<comment type="function">
    <text evidence="1">Negative regulator of transcription elongation.</text>
</comment>
<dbReference type="Pfam" id="PF00628">
    <property type="entry name" value="PHD"/>
    <property type="match status" value="1"/>
</dbReference>
<feature type="compositionally biased region" description="Basic residues" evidence="9">
    <location>
        <begin position="246"/>
        <end position="256"/>
    </location>
</feature>
<feature type="region of interest" description="Disordered" evidence="9">
    <location>
        <begin position="574"/>
        <end position="617"/>
    </location>
</feature>
<dbReference type="PANTHER" id="PTHR11477">
    <property type="entry name" value="TRANSCRIPTION FACTOR S-II ZINC FINGER DOMAIN-CONTAINING PROTEIN"/>
    <property type="match status" value="1"/>
</dbReference>
<evidence type="ECO:0000256" key="6">
    <source>
        <dbReference type="ARBA" id="ARBA00022833"/>
    </source>
</evidence>
<proteinExistence type="inferred from homology"/>
<keyword evidence="6" id="KW-0862">Zinc</keyword>
<dbReference type="Gene3D" id="1.10.472.30">
    <property type="entry name" value="Transcription elongation factor S-II, central domain"/>
    <property type="match status" value="1"/>
</dbReference>
<protein>
    <recommendedName>
        <fullName evidence="3">Transcription factor BYE1</fullName>
    </recommendedName>
</protein>
<dbReference type="InterPro" id="IPR011011">
    <property type="entry name" value="Znf_FYVE_PHD"/>
</dbReference>
<dbReference type="GO" id="GO:0006362">
    <property type="term" value="P:transcription elongation by RNA polymerase I"/>
    <property type="evidence" value="ECO:0007669"/>
    <property type="project" value="TreeGrafter"/>
</dbReference>
<keyword evidence="5 7" id="KW-0863">Zinc-finger</keyword>
<dbReference type="SMART" id="SM00249">
    <property type="entry name" value="PHD"/>
    <property type="match status" value="1"/>
</dbReference>
<dbReference type="Pfam" id="PF07744">
    <property type="entry name" value="SPOC"/>
    <property type="match status" value="1"/>
</dbReference>
<feature type="compositionally biased region" description="Gly residues" evidence="9">
    <location>
        <begin position="1027"/>
        <end position="1044"/>
    </location>
</feature>
<feature type="compositionally biased region" description="Low complexity" evidence="9">
    <location>
        <begin position="973"/>
        <end position="995"/>
    </location>
</feature>
<name>A0A9P7S259_9AGAR</name>
<feature type="region of interest" description="Disordered" evidence="9">
    <location>
        <begin position="1"/>
        <end position="95"/>
    </location>
</feature>
<evidence type="ECO:0000259" key="11">
    <source>
        <dbReference type="PROSITE" id="PS51321"/>
    </source>
</evidence>
<dbReference type="GO" id="GO:0008270">
    <property type="term" value="F:zinc ion binding"/>
    <property type="evidence" value="ECO:0007669"/>
    <property type="project" value="UniProtKB-KW"/>
</dbReference>
<feature type="domain" description="PHD-type" evidence="10">
    <location>
        <begin position="103"/>
        <end position="153"/>
    </location>
</feature>
<dbReference type="PROSITE" id="PS51321">
    <property type="entry name" value="TFIIS_CENTRAL"/>
    <property type="match status" value="1"/>
</dbReference>
<dbReference type="GO" id="GO:0001139">
    <property type="term" value="F:RNA polymerase II complex recruiting activity"/>
    <property type="evidence" value="ECO:0007669"/>
    <property type="project" value="TreeGrafter"/>
</dbReference>
<dbReference type="AlphaFoldDB" id="A0A9P7S259"/>
<feature type="compositionally biased region" description="Pro residues" evidence="9">
    <location>
        <begin position="959"/>
        <end position="972"/>
    </location>
</feature>
<dbReference type="EMBL" id="CM032184">
    <property type="protein sequence ID" value="KAG7093685.1"/>
    <property type="molecule type" value="Genomic_DNA"/>
</dbReference>
<dbReference type="GO" id="GO:0031440">
    <property type="term" value="P:regulation of mRNA 3'-end processing"/>
    <property type="evidence" value="ECO:0007669"/>
    <property type="project" value="TreeGrafter"/>
</dbReference>
<sequence length="1082" mass="117946">MSSRTTRAKAQLNAAASTASPSQPTPLKLKEKPQSVRGRGRSQLKAVDGAAEDQEGKKQELAEEKETEKENMKQEDGVASVKATAKPAPTRKASSKGKAKVEDVFCFCRKSDNGTPMVYCVECKDWYHFSCVDLDEQTAHDISVYICPACSNRTGLHPVMEWEGPNAVEEVIETNQTITKTNRKRKSQPLANSVVHLDDSQESDDPGSEDDYTEEVVLAKPLGKRRLPQTYESESDSDDSAISETHRKRRLTKGRPKGSTSPGPPPKAKRKTSTTVSQQPPTKKAKITSSTDPTRKYCLGKLEELFQGIFLRYPHIHITGNNEEKDGGVGSESLIEKKPEELTDDERATVLASAKQFADELESCVYEIYCEPDKNGVPSAGGKYKDRFRTIQFNLSKPDRVVIHKRIATNQISPKEISLMSSTDLANEELKQSIKIAEQEALEHSILKKTTAPRAKITHKGLEDIEDLNGNIQDRDRRHEDEERMERERLARLRSAQPRQRTMSVSVPPESPVVPQGGASWGAPPPVPPHAFSPTEVVPSGDFNPQRPSLLVNAESDIVIQEPELNLADLINMEDDPRPEDASDPPQSSTAVAKPLGVGDEGGIKSPVSPLHPPAPPTPLSPFANVPQSANETTTTDPFFNLNTLWSVPARDAPISPVEQNSNTPSSQGDNTDVVMGSSDPLGGGANDGDFDMFLEEKEPLTPEASRQLFEGLPIVWDGKISMPLDSTIPQDTPVLARQMGGRPIEAGSLLWKTLFPSDLLRIDGRVPVENSAKFLLQMRMNPIKELVAVAFSPVTEGDSGFKALSDFLIAKRRHGLVFPWGQRPKEHHPGKEMYIIPLLSSDPLPDYMELLDDLKLPTERISNYMVGIWWLNRGKLAPPPSLSTVTPTPNIPLVITSQPSPPPPQLQPNPIPTLPSQIASLAATLPVDQKALAAEIATLTPEQMDLMMRALASSVPSAPLPAPPITAPIPSQPHSSPSIPGFSPSSSQSPWSPSVANYPPMPPYASTSGLGNNSPPQQIRQHNDRGGGGGGGVGRRGSGGGRGNRGRHRSDDFSRRPVDSGWPRKRQMQADSSQSHNGGWS</sequence>
<keyword evidence="4" id="KW-0479">Metal-binding</keyword>
<evidence type="ECO:0000313" key="12">
    <source>
        <dbReference type="EMBL" id="KAG7093685.1"/>
    </source>
</evidence>
<feature type="compositionally biased region" description="Acidic residues" evidence="9">
    <location>
        <begin position="200"/>
        <end position="214"/>
    </location>
</feature>
<dbReference type="OrthoDB" id="436852at2759"/>
<dbReference type="SUPFAM" id="SSF46942">
    <property type="entry name" value="Elongation factor TFIIS domain 2"/>
    <property type="match status" value="1"/>
</dbReference>
<feature type="domain" description="TFIIS central" evidence="11">
    <location>
        <begin position="294"/>
        <end position="453"/>
    </location>
</feature>
<accession>A0A9P7S259</accession>
<comment type="caution">
    <text evidence="12">The sequence shown here is derived from an EMBL/GenBank/DDBJ whole genome shotgun (WGS) entry which is preliminary data.</text>
</comment>
<keyword evidence="13" id="KW-1185">Reference proteome</keyword>
<feature type="compositionally biased region" description="Polar residues" evidence="9">
    <location>
        <begin position="273"/>
        <end position="292"/>
    </location>
</feature>
<evidence type="ECO:0000256" key="3">
    <source>
        <dbReference type="ARBA" id="ARBA00021616"/>
    </source>
</evidence>
<feature type="compositionally biased region" description="Low complexity" evidence="9">
    <location>
        <begin position="82"/>
        <end position="92"/>
    </location>
</feature>